<name>A0A3R7MQ69_TRYRA</name>
<dbReference type="OrthoDB" id="249454at2759"/>
<dbReference type="RefSeq" id="XP_029241011.1">
    <property type="nucleotide sequence ID" value="XM_029379128.1"/>
</dbReference>
<dbReference type="OMA" id="QMAMECH"/>
<feature type="transmembrane region" description="Helical" evidence="1">
    <location>
        <begin position="829"/>
        <end position="851"/>
    </location>
</feature>
<feature type="transmembrane region" description="Helical" evidence="1">
    <location>
        <begin position="387"/>
        <end position="410"/>
    </location>
</feature>
<feature type="transmembrane region" description="Helical" evidence="1">
    <location>
        <begin position="422"/>
        <end position="442"/>
    </location>
</feature>
<dbReference type="Proteomes" id="UP000283634">
    <property type="component" value="Unassembled WGS sequence"/>
</dbReference>
<gene>
    <name evidence="3" type="ORF">TraAM80_02111</name>
</gene>
<evidence type="ECO:0000313" key="4">
    <source>
        <dbReference type="Proteomes" id="UP000283634"/>
    </source>
</evidence>
<evidence type="ECO:0000256" key="1">
    <source>
        <dbReference type="SAM" id="Phobius"/>
    </source>
</evidence>
<feature type="transmembrane region" description="Helical" evidence="1">
    <location>
        <begin position="1374"/>
        <end position="1394"/>
    </location>
</feature>
<organism evidence="3 4">
    <name type="scientific">Trypanosoma rangeli</name>
    <dbReference type="NCBI Taxonomy" id="5698"/>
    <lineage>
        <taxon>Eukaryota</taxon>
        <taxon>Discoba</taxon>
        <taxon>Euglenozoa</taxon>
        <taxon>Kinetoplastea</taxon>
        <taxon>Metakinetoplastina</taxon>
        <taxon>Trypanosomatida</taxon>
        <taxon>Trypanosomatidae</taxon>
        <taxon>Trypanosoma</taxon>
        <taxon>Herpetosoma</taxon>
    </lineage>
</organism>
<dbReference type="GeneID" id="40326044"/>
<feature type="transmembrane region" description="Helical" evidence="1">
    <location>
        <begin position="6"/>
        <end position="34"/>
    </location>
</feature>
<keyword evidence="1" id="KW-0472">Membrane</keyword>
<accession>A0A3R7MQ69</accession>
<feature type="transmembrane region" description="Helical" evidence="1">
    <location>
        <begin position="1677"/>
        <end position="1693"/>
    </location>
</feature>
<feature type="transmembrane region" description="Helical" evidence="1">
    <location>
        <begin position="1037"/>
        <end position="1063"/>
    </location>
</feature>
<dbReference type="VEuPathDB" id="TriTrypDB:TRSC58_06454"/>
<evidence type="ECO:0000256" key="2">
    <source>
        <dbReference type="SAM" id="SignalP"/>
    </source>
</evidence>
<reference evidence="3 4" key="1">
    <citation type="journal article" date="2018" name="BMC Genomics">
        <title>Genomic comparison of Trypanosoma conorhini and Trypanosoma rangeli to Trypanosoma cruzi strains of high and low virulence.</title>
        <authorList>
            <person name="Bradwell K.R."/>
            <person name="Koparde V.N."/>
            <person name="Matveyev A.V."/>
            <person name="Serrano M.G."/>
            <person name="Alves J.M."/>
            <person name="Parikh H."/>
            <person name="Huang B."/>
            <person name="Lee V."/>
            <person name="Espinosa-Alvarez O."/>
            <person name="Ortiz P.A."/>
            <person name="Costa-Martins A.G."/>
            <person name="Teixeira M.M."/>
            <person name="Buck G.A."/>
        </authorList>
    </citation>
    <scope>NUCLEOTIDE SEQUENCE [LARGE SCALE GENOMIC DNA]</scope>
    <source>
        <strain evidence="3 4">AM80</strain>
    </source>
</reference>
<keyword evidence="1" id="KW-0812">Transmembrane</keyword>
<feature type="transmembrane region" description="Helical" evidence="1">
    <location>
        <begin position="163"/>
        <end position="184"/>
    </location>
</feature>
<feature type="transmembrane region" description="Helical" evidence="1">
    <location>
        <begin position="1654"/>
        <end position="1671"/>
    </location>
</feature>
<feature type="transmembrane region" description="Helical" evidence="1">
    <location>
        <begin position="658"/>
        <end position="673"/>
    </location>
</feature>
<feature type="chain" id="PRO_5018694344" description="Piezo non-specific cation channel R-Ras-binding domain-containing protein" evidence="2">
    <location>
        <begin position="19"/>
        <end position="1860"/>
    </location>
</feature>
<feature type="transmembrane region" description="Helical" evidence="1">
    <location>
        <begin position="1700"/>
        <end position="1719"/>
    </location>
</feature>
<feature type="transmembrane region" description="Helical" evidence="1">
    <location>
        <begin position="633"/>
        <end position="652"/>
    </location>
</feature>
<feature type="signal peptide" evidence="2">
    <location>
        <begin position="1"/>
        <end position="18"/>
    </location>
</feature>
<feature type="transmembrane region" description="Helical" evidence="1">
    <location>
        <begin position="462"/>
        <end position="484"/>
    </location>
</feature>
<feature type="transmembrane region" description="Helical" evidence="1">
    <location>
        <begin position="732"/>
        <end position="751"/>
    </location>
</feature>
<feature type="transmembrane region" description="Helical" evidence="1">
    <location>
        <begin position="1083"/>
        <end position="1100"/>
    </location>
</feature>
<feature type="transmembrane region" description="Helical" evidence="1">
    <location>
        <begin position="1224"/>
        <end position="1246"/>
    </location>
</feature>
<keyword evidence="2" id="KW-0732">Signal</keyword>
<protein>
    <recommendedName>
        <fullName evidence="5">Piezo non-specific cation channel R-Ras-binding domain-containing protein</fullName>
    </recommendedName>
</protein>
<feature type="transmembrane region" description="Helical" evidence="1">
    <location>
        <begin position="140"/>
        <end position="157"/>
    </location>
</feature>
<feature type="transmembrane region" description="Helical" evidence="1">
    <location>
        <begin position="1143"/>
        <end position="1170"/>
    </location>
</feature>
<feature type="transmembrane region" description="Helical" evidence="1">
    <location>
        <begin position="100"/>
        <end position="120"/>
    </location>
</feature>
<feature type="transmembrane region" description="Helical" evidence="1">
    <location>
        <begin position="1182"/>
        <end position="1204"/>
    </location>
</feature>
<sequence>MIHSFALVFTGLLTLSAALGGHIPAAILLIYMMLFRNSKGATPPVVLLLAFLFALLQVLSTLIVNLVAVFSPAARKVLFGDHRVLVESFGVYEAGPGAKAWIVAGACIPSKLILVFITLFRRKLSRRSSMRRVRSLPTTMSWAFMSVATPLIAPTVLAGALLLIGMISFFCLALGASTLIFGALSSRHGRFPLLVLHVCSVCGTFASCIILVASCVSQNTAVAHALVDVDPMYGLTNLYNQTADIAIRRFVQLCFMTLTLFLAQMAMECHGREVQQQNVNNPLLREEVPRNSGRVGGGVRSTSVAVVFNRVGNAAGGDGGSVSSYRTCCLPLAVESSHARSQTERSSLCSSAAIGASPIERVVVAFGCAGTWMLRILLSSARLMPLALMAANMIAFPTVVSLSLLPTMMLGQLLHSQLFASLLRLTLLLTFFLVNVQYVVFATDTVQPKIVRRLFLSDEGQWLGLVQLIASENIFLAMLAAYVVTRHHSRFAQREESDLNDNVVSSASWSRSLFPALALHTPHEFMTLRSVSENSNNCSNVHAPLDSLGVQRAAELKLGAQRVTELLAYFPSDLPESFEAFEQLFVSLVGRKPIAEEVRCLYKDQIGDVLLLEKLHDSERPLLSYYARWAEVLFMRHAVLIALLLLFCVGSFTYHMDILHAAVLLLFILYFFLPESTGNAWMLVVVYLMCLTAFELIFTFASGFFKLPTYIAGGSLQYATIGLVPLRSRYEAVPYILAIFVMTFLFLRLRVCRSWGTVVSLHEWDRFCCSNIARQWSRRATMTVATAVFVALGVFLDYSLIVEGFLALFLLLTISAAALALSNPLFGTLWCIACVYSGIVMTVTSVCQFTQLAEVLRENLFERLCPSDDGNSNATIISRCEQEIGLYPAREDMPLTFFLAPWFLAFATAMSHLGLKREIEASLQRIDHHESVSGGMSMMQQQEQQSPEGQCDREQRFVLLDCTSLPSLDSGDQRFIRHALSLLVMMDTLGEWIAAFGADYGGVMVWVSLFLLATYRLTVLNSVYMVFLLLDFTHISVLIYCVLHILVLYTYKFSFVTEITYSFRGVPLATFIGLEKGGGNSPFALVLGPVLVFFVMLLRIHTCGANKDIRRRQRTEGPESSSWKSVFCTQLFFYAGYEGLIVTLLILLASSSNSCSGAVVGLVLLPLLLATGRQRLYRGYPCFFILLLLSLILVWQYALLLNVAHNVFPTIVRFSQMADGSDTWQHWVFVSHYHTLVGCFIGIMLLHTNRQQSADTAVSFSVLRSQFNGHTTLVGFVRAASVKSLQRLPRDNFDRVIPHFVEASPPSCLGRVTTHIVFAVSYLCPVAVFSFAAAVVSSPSVINLLLLVAGLLQLGHMETLHWRFSSIWPSISAAYWLLICLPVVCNAPYVRQFLVEHCSFSEVVGVVQAGEPFLLGPLHVLLLLMVTVQARVYNDFRYTKVLRHMYDRTSSRHSRHEELWTWLREKYEAEQRLVDAKSRALHVKLKEIRSILHRVNDAWEPENIPFEMSADQLVNSKHKLQYDEAIMKLRQRTANDDEEADDTAPQRLPLEEGECSSKNKALAEENVSGLHKVSDSSGKCKKSLNTRLQCAIYMGATEVADWLALHTYDPRRHTAAHYRGIYSRLFWVAIRALERHTVLLVLLTTMINFMLSRCLWELIPFCFILVVAITYHPFPPHFIFVCLFYYVAIGILLKELIDVVLTHLFYSQPLIEFLAWTILHVSKGAYWKQRIGHSYVIMDFIVFATLVLHQKTCLANGVYSQKDILQSRESEKPPENTQCVSGGQYSSSRVCFFCFFTILYAGCRIYDRSSGGGGSAGAGVTFTEGFRRGQPHRRCDGNAPESPSVCVWFCAKCNYHPWCR</sequence>
<keyword evidence="4" id="KW-1185">Reference proteome</keyword>
<evidence type="ECO:0008006" key="5">
    <source>
        <dbReference type="Google" id="ProtNLM"/>
    </source>
</evidence>
<feature type="transmembrane region" description="Helical" evidence="1">
    <location>
        <begin position="191"/>
        <end position="213"/>
    </location>
</feature>
<keyword evidence="1" id="KW-1133">Transmembrane helix</keyword>
<proteinExistence type="predicted"/>
<feature type="transmembrane region" description="Helical" evidence="1">
    <location>
        <begin position="680"/>
        <end position="705"/>
    </location>
</feature>
<feature type="transmembrane region" description="Helical" evidence="1">
    <location>
        <begin position="895"/>
        <end position="915"/>
    </location>
</feature>
<comment type="caution">
    <text evidence="3">The sequence shown here is derived from an EMBL/GenBank/DDBJ whole genome shotgun (WGS) entry which is preliminary data.</text>
</comment>
<feature type="transmembrane region" description="Helical" evidence="1">
    <location>
        <begin position="46"/>
        <end position="70"/>
    </location>
</feature>
<feature type="transmembrane region" description="Helical" evidence="1">
    <location>
        <begin position="1731"/>
        <end position="1748"/>
    </location>
</feature>
<dbReference type="EMBL" id="MKGL01000046">
    <property type="protein sequence ID" value="RNF09503.1"/>
    <property type="molecule type" value="Genomic_DNA"/>
</dbReference>
<evidence type="ECO:0000313" key="3">
    <source>
        <dbReference type="EMBL" id="RNF09503.1"/>
    </source>
</evidence>